<proteinExistence type="predicted"/>
<gene>
    <name evidence="1" type="ORF">BRSU_0227</name>
</gene>
<dbReference type="AlphaFoldDB" id="A0A0G4K3R9"/>
<evidence type="ECO:0000313" key="1">
    <source>
        <dbReference type="EMBL" id="CRF31561.1"/>
    </source>
</evidence>
<organism evidence="1 2">
    <name type="scientific">Brachyspira suanatina</name>
    <dbReference type="NCBI Taxonomy" id="381802"/>
    <lineage>
        <taxon>Bacteria</taxon>
        <taxon>Pseudomonadati</taxon>
        <taxon>Spirochaetota</taxon>
        <taxon>Spirochaetia</taxon>
        <taxon>Brachyspirales</taxon>
        <taxon>Brachyspiraceae</taxon>
        <taxon>Brachyspira</taxon>
    </lineage>
</organism>
<dbReference type="Proteomes" id="UP000043763">
    <property type="component" value="Unassembled WGS sequence"/>
</dbReference>
<evidence type="ECO:0000313" key="2">
    <source>
        <dbReference type="Proteomes" id="UP000043763"/>
    </source>
</evidence>
<keyword evidence="2" id="KW-1185">Reference proteome</keyword>
<name>A0A0G4K3R9_9SPIR</name>
<accession>A0A0G4K3R9</accession>
<protein>
    <submittedName>
        <fullName evidence="1">Uncharacterized protein</fullName>
    </submittedName>
</protein>
<reference evidence="2" key="1">
    <citation type="submission" date="2015-04" db="EMBL/GenBank/DDBJ databases">
        <authorList>
            <person name="Mushtaq Mamoona"/>
        </authorList>
    </citation>
    <scope>NUCLEOTIDE SEQUENCE [LARGE SCALE GENOMIC DNA]</scope>
    <source>
        <strain evidence="2">AN4859/03</strain>
    </source>
</reference>
<dbReference type="EMBL" id="CVLB01000001">
    <property type="protein sequence ID" value="CRF31561.1"/>
    <property type="molecule type" value="Genomic_DNA"/>
</dbReference>
<sequence>MFLKNIILGLVPVVLSIIAEEVLKTVIKRS</sequence>